<proteinExistence type="predicted"/>
<protein>
    <submittedName>
        <fullName evidence="1">Uncharacterized protein</fullName>
    </submittedName>
</protein>
<gene>
    <name evidence="1" type="ORF">KC19_VG077800</name>
</gene>
<keyword evidence="2" id="KW-1185">Reference proteome</keyword>
<dbReference type="AlphaFoldDB" id="A0A8T0HNJ1"/>
<name>A0A8T0HNJ1_CERPU</name>
<dbReference type="EMBL" id="CM026426">
    <property type="protein sequence ID" value="KAG0572223.1"/>
    <property type="molecule type" value="Genomic_DNA"/>
</dbReference>
<organism evidence="1 2">
    <name type="scientific">Ceratodon purpureus</name>
    <name type="common">Fire moss</name>
    <name type="synonym">Dicranum purpureum</name>
    <dbReference type="NCBI Taxonomy" id="3225"/>
    <lineage>
        <taxon>Eukaryota</taxon>
        <taxon>Viridiplantae</taxon>
        <taxon>Streptophyta</taxon>
        <taxon>Embryophyta</taxon>
        <taxon>Bryophyta</taxon>
        <taxon>Bryophytina</taxon>
        <taxon>Bryopsida</taxon>
        <taxon>Dicranidae</taxon>
        <taxon>Pseudoditrichales</taxon>
        <taxon>Ditrichaceae</taxon>
        <taxon>Ceratodon</taxon>
    </lineage>
</organism>
<reference evidence="1" key="1">
    <citation type="submission" date="2020-06" db="EMBL/GenBank/DDBJ databases">
        <title>WGS assembly of Ceratodon purpureus strain R40.</title>
        <authorList>
            <person name="Carey S.B."/>
            <person name="Jenkins J."/>
            <person name="Shu S."/>
            <person name="Lovell J.T."/>
            <person name="Sreedasyam A."/>
            <person name="Maumus F."/>
            <person name="Tiley G.P."/>
            <person name="Fernandez-Pozo N."/>
            <person name="Barry K."/>
            <person name="Chen C."/>
            <person name="Wang M."/>
            <person name="Lipzen A."/>
            <person name="Daum C."/>
            <person name="Saski C.A."/>
            <person name="Payton A.C."/>
            <person name="Mcbreen J.C."/>
            <person name="Conrad R.E."/>
            <person name="Kollar L.M."/>
            <person name="Olsson S."/>
            <person name="Huttunen S."/>
            <person name="Landis J.B."/>
            <person name="Wickett N.J."/>
            <person name="Johnson M.G."/>
            <person name="Rensing S.A."/>
            <person name="Grimwood J."/>
            <person name="Schmutz J."/>
            <person name="Mcdaniel S.F."/>
        </authorList>
    </citation>
    <scope>NUCLEOTIDE SEQUENCE</scope>
    <source>
        <strain evidence="1">R40</strain>
    </source>
</reference>
<comment type="caution">
    <text evidence="1">The sequence shown here is derived from an EMBL/GenBank/DDBJ whole genome shotgun (WGS) entry which is preliminary data.</text>
</comment>
<dbReference type="Proteomes" id="UP000822688">
    <property type="component" value="Chromosome V"/>
</dbReference>
<evidence type="ECO:0000313" key="1">
    <source>
        <dbReference type="EMBL" id="KAG0572223.1"/>
    </source>
</evidence>
<accession>A0A8T0HNJ1</accession>
<evidence type="ECO:0000313" key="2">
    <source>
        <dbReference type="Proteomes" id="UP000822688"/>
    </source>
</evidence>
<sequence>MFALQIQSISGEKIAHQGREVPLAVIELVEVLPYCGVSVFLLLTGDQIQALIETSGRGRREL</sequence>